<dbReference type="InterPro" id="IPR015655">
    <property type="entry name" value="PP2C"/>
</dbReference>
<evidence type="ECO:0000259" key="2">
    <source>
        <dbReference type="PROSITE" id="PS51746"/>
    </source>
</evidence>
<name>A0A4P8ILN1_9BURK</name>
<dbReference type="PANTHER" id="PTHR47992">
    <property type="entry name" value="PROTEIN PHOSPHATASE"/>
    <property type="match status" value="1"/>
</dbReference>
<dbReference type="Proteomes" id="UP000298656">
    <property type="component" value="Chromosome 1"/>
</dbReference>
<dbReference type="OrthoDB" id="9801841at2"/>
<dbReference type="Gene3D" id="3.60.40.10">
    <property type="entry name" value="PPM-type phosphatase domain"/>
    <property type="match status" value="1"/>
</dbReference>
<evidence type="ECO:0000313" key="3">
    <source>
        <dbReference type="EMBL" id="QCP49818.1"/>
    </source>
</evidence>
<dbReference type="SMART" id="SM00332">
    <property type="entry name" value="PP2Cc"/>
    <property type="match status" value="1"/>
</dbReference>
<feature type="compositionally biased region" description="Polar residues" evidence="1">
    <location>
        <begin position="36"/>
        <end position="49"/>
    </location>
</feature>
<dbReference type="KEGG" id="tvl:FAZ95_11915"/>
<proteinExistence type="predicted"/>
<protein>
    <recommendedName>
        <fullName evidence="2">PPM-type phosphatase domain-containing protein</fullName>
    </recommendedName>
</protein>
<feature type="compositionally biased region" description="Low complexity" evidence="1">
    <location>
        <begin position="424"/>
        <end position="440"/>
    </location>
</feature>
<gene>
    <name evidence="3" type="ORF">FAZ95_11915</name>
</gene>
<dbReference type="PROSITE" id="PS51746">
    <property type="entry name" value="PPM_2"/>
    <property type="match status" value="1"/>
</dbReference>
<dbReference type="CDD" id="cd00143">
    <property type="entry name" value="PP2Cc"/>
    <property type="match status" value="1"/>
</dbReference>
<dbReference type="InterPro" id="IPR001932">
    <property type="entry name" value="PPM-type_phosphatase-like_dom"/>
</dbReference>
<feature type="region of interest" description="Disordered" evidence="1">
    <location>
        <begin position="369"/>
        <end position="465"/>
    </location>
</feature>
<feature type="compositionally biased region" description="Pro residues" evidence="1">
    <location>
        <begin position="441"/>
        <end position="457"/>
    </location>
</feature>
<evidence type="ECO:0000313" key="4">
    <source>
        <dbReference type="Proteomes" id="UP000298656"/>
    </source>
</evidence>
<dbReference type="SUPFAM" id="SSF81606">
    <property type="entry name" value="PP2C-like"/>
    <property type="match status" value="1"/>
</dbReference>
<dbReference type="GO" id="GO:0004722">
    <property type="term" value="F:protein serine/threonine phosphatase activity"/>
    <property type="evidence" value="ECO:0007669"/>
    <property type="project" value="InterPro"/>
</dbReference>
<accession>A0A4P8ILN1</accession>
<organism evidence="3 4">
    <name type="scientific">Trinickia violacea</name>
    <dbReference type="NCBI Taxonomy" id="2571746"/>
    <lineage>
        <taxon>Bacteria</taxon>
        <taxon>Pseudomonadati</taxon>
        <taxon>Pseudomonadota</taxon>
        <taxon>Betaproteobacteria</taxon>
        <taxon>Burkholderiales</taxon>
        <taxon>Burkholderiaceae</taxon>
        <taxon>Trinickia</taxon>
    </lineage>
</organism>
<feature type="compositionally biased region" description="Low complexity" evidence="1">
    <location>
        <begin position="19"/>
        <end position="29"/>
    </location>
</feature>
<dbReference type="InterPro" id="IPR036457">
    <property type="entry name" value="PPM-type-like_dom_sf"/>
</dbReference>
<reference evidence="3 4" key="1">
    <citation type="submission" date="2019-05" db="EMBL/GenBank/DDBJ databases">
        <title>Burkholderia sp. DHOD12, isolated from subtropical forest soil.</title>
        <authorList>
            <person name="Gao Z.-H."/>
            <person name="Qiu L.-H."/>
        </authorList>
    </citation>
    <scope>NUCLEOTIDE SEQUENCE [LARGE SCALE GENOMIC DNA]</scope>
    <source>
        <strain evidence="3 4">DHOD12</strain>
    </source>
</reference>
<feature type="domain" description="PPM-type phosphatase" evidence="2">
    <location>
        <begin position="43"/>
        <end position="282"/>
    </location>
</feature>
<dbReference type="SMART" id="SM00331">
    <property type="entry name" value="PP2C_SIG"/>
    <property type="match status" value="1"/>
</dbReference>
<sequence>MRTKTLRRPVATATDTGCRSTARTRSTRSGDGMTATRGTNRWSVGQRSETGYVRTENQDRMSWVRTPVADVFIVLDGMGGHAGGGIAAELAVQVLQRHFETLTSLASVEAVLRSAFADANAAVYARSHSGDPATRGMGTTAVVMLIAGWRLMLAHVGDSRAYLLTRSGALQRLTKDHSRIQRLVDTGLLTDAQAATHPDAGILERAIGHAPQVEVEVGQWLRVRAGETCLLCSDGLCGYIGDADIAAIMRSDRTPQELADELVRLALERGGADNVTVQVVRRDRVHVLAPWRRLRARFTPGAAAIAAPAALVGVLGAGWLASLPTQLESERETAANTVALRSEVQQDRKVADERYESTKQELAAIRTRLDQLGGSGSRANASSPPVTPHAQKPPSATGKKEGAAPLAGRRHVGGPSHTARAQREAAVADAASAAGTQPASQPAPQPGPESAPHPPVADGPDPAGS</sequence>
<feature type="region of interest" description="Disordered" evidence="1">
    <location>
        <begin position="1"/>
        <end position="50"/>
    </location>
</feature>
<evidence type="ECO:0000256" key="1">
    <source>
        <dbReference type="SAM" id="MobiDB-lite"/>
    </source>
</evidence>
<dbReference type="AlphaFoldDB" id="A0A4P8ILN1"/>
<dbReference type="Pfam" id="PF13672">
    <property type="entry name" value="PP2C_2"/>
    <property type="match status" value="1"/>
</dbReference>
<keyword evidence="4" id="KW-1185">Reference proteome</keyword>
<dbReference type="EMBL" id="CP040077">
    <property type="protein sequence ID" value="QCP49818.1"/>
    <property type="molecule type" value="Genomic_DNA"/>
</dbReference>